<evidence type="ECO:0000256" key="1">
    <source>
        <dbReference type="SAM" id="Phobius"/>
    </source>
</evidence>
<dbReference type="AlphaFoldDB" id="A0A1I5YKJ8"/>
<name>A0A1I5YKJ8_9PSEU</name>
<dbReference type="EMBL" id="FOWC01000012">
    <property type="protein sequence ID" value="SFQ44769.1"/>
    <property type="molecule type" value="Genomic_DNA"/>
</dbReference>
<feature type="transmembrane region" description="Helical" evidence="1">
    <location>
        <begin position="231"/>
        <end position="253"/>
    </location>
</feature>
<feature type="transmembrane region" description="Helical" evidence="1">
    <location>
        <begin position="133"/>
        <end position="154"/>
    </location>
</feature>
<feature type="transmembrane region" description="Helical" evidence="1">
    <location>
        <begin position="166"/>
        <end position="186"/>
    </location>
</feature>
<feature type="transmembrane region" description="Helical" evidence="1">
    <location>
        <begin position="89"/>
        <end position="113"/>
    </location>
</feature>
<accession>A0A1I5YKJ8</accession>
<organism evidence="2 3">
    <name type="scientific">Amycolatopsis rubida</name>
    <dbReference type="NCBI Taxonomy" id="112413"/>
    <lineage>
        <taxon>Bacteria</taxon>
        <taxon>Bacillati</taxon>
        <taxon>Actinomycetota</taxon>
        <taxon>Actinomycetes</taxon>
        <taxon>Pseudonocardiales</taxon>
        <taxon>Pseudonocardiaceae</taxon>
        <taxon>Amycolatopsis</taxon>
    </lineage>
</organism>
<feature type="transmembrane region" description="Helical" evidence="1">
    <location>
        <begin position="62"/>
        <end position="82"/>
    </location>
</feature>
<sequence>MLAPPRAARLTPMTSWGLRLFRLHRPLGVLAGAMAVLLVACGFGLLLDDRTLVNAPLWAKPFKFAVSVALYAPTLAWLLSLVQRGRRAGWWMGTAFAVGMGTDMALLVWQVLLHDRPLHFNHATPADVTIGNVLATGAFTAWGATAAVVVLLLFHKLPDRALTSALRWGTALAAGGMGVALMMFSASPAQQRVLDGGGKPSMIGGHTVGLEDGGPGLPLLGWSTVGGDLRITHFVGIHAIQALPLLALALVALSRRYPVLSNELVRRRLVWTGAVGYAGVIVITAWQAMRGQSIVRPDFWTLAATAGLVAVVALGGVRSVRAVSVPDERHALRGF</sequence>
<feature type="transmembrane region" description="Helical" evidence="1">
    <location>
        <begin position="27"/>
        <end position="47"/>
    </location>
</feature>
<feature type="transmembrane region" description="Helical" evidence="1">
    <location>
        <begin position="299"/>
        <end position="317"/>
    </location>
</feature>
<keyword evidence="1" id="KW-0472">Membrane</keyword>
<reference evidence="2 3" key="1">
    <citation type="submission" date="2016-10" db="EMBL/GenBank/DDBJ databases">
        <authorList>
            <person name="de Groot N.N."/>
        </authorList>
    </citation>
    <scope>NUCLEOTIDE SEQUENCE [LARGE SCALE GENOMIC DNA]</scope>
    <source>
        <strain evidence="2 3">DSM 44637</strain>
    </source>
</reference>
<gene>
    <name evidence="2" type="ORF">SAMN05421854_112164</name>
</gene>
<proteinExistence type="predicted"/>
<evidence type="ECO:0000313" key="3">
    <source>
        <dbReference type="Proteomes" id="UP000199137"/>
    </source>
</evidence>
<dbReference type="STRING" id="112413.SAMN05421854_112164"/>
<evidence type="ECO:0000313" key="2">
    <source>
        <dbReference type="EMBL" id="SFQ44769.1"/>
    </source>
</evidence>
<dbReference type="Proteomes" id="UP000199137">
    <property type="component" value="Unassembled WGS sequence"/>
</dbReference>
<protein>
    <submittedName>
        <fullName evidence="2">Uncharacterized protein</fullName>
    </submittedName>
</protein>
<keyword evidence="1" id="KW-1133">Transmembrane helix</keyword>
<keyword evidence="1" id="KW-0812">Transmembrane</keyword>
<feature type="transmembrane region" description="Helical" evidence="1">
    <location>
        <begin position="269"/>
        <end position="287"/>
    </location>
</feature>